<organism evidence="1">
    <name type="scientific">Tanacetum cinerariifolium</name>
    <name type="common">Dalmatian daisy</name>
    <name type="synonym">Chrysanthemum cinerariifolium</name>
    <dbReference type="NCBI Taxonomy" id="118510"/>
    <lineage>
        <taxon>Eukaryota</taxon>
        <taxon>Viridiplantae</taxon>
        <taxon>Streptophyta</taxon>
        <taxon>Embryophyta</taxon>
        <taxon>Tracheophyta</taxon>
        <taxon>Spermatophyta</taxon>
        <taxon>Magnoliopsida</taxon>
        <taxon>eudicotyledons</taxon>
        <taxon>Gunneridae</taxon>
        <taxon>Pentapetalae</taxon>
        <taxon>asterids</taxon>
        <taxon>campanulids</taxon>
        <taxon>Asterales</taxon>
        <taxon>Asteraceae</taxon>
        <taxon>Asteroideae</taxon>
        <taxon>Anthemideae</taxon>
        <taxon>Anthemidinae</taxon>
        <taxon>Tanacetum</taxon>
    </lineage>
</organism>
<protein>
    <submittedName>
        <fullName evidence="1">Uncharacterized protein</fullName>
    </submittedName>
</protein>
<dbReference type="AlphaFoldDB" id="A0A699VVT6"/>
<proteinExistence type="predicted"/>
<name>A0A699VVT6_TANCI</name>
<sequence length="78" mass="8162">MEAAVIAESMMTGIEIETENTTTRVGQGGTGAQALSIGGNVAVQKVDGIIARLGKVVKKGVPKLRNGTGKERKQNLKR</sequence>
<dbReference type="EMBL" id="BKCJ011466434">
    <property type="protein sequence ID" value="GFD36044.1"/>
    <property type="molecule type" value="Genomic_DNA"/>
</dbReference>
<gene>
    <name evidence="1" type="ORF">Tci_908013</name>
</gene>
<evidence type="ECO:0000313" key="1">
    <source>
        <dbReference type="EMBL" id="GFD36044.1"/>
    </source>
</evidence>
<reference evidence="1" key="1">
    <citation type="journal article" date="2019" name="Sci. Rep.">
        <title>Draft genome of Tanacetum cinerariifolium, the natural source of mosquito coil.</title>
        <authorList>
            <person name="Yamashiro T."/>
            <person name="Shiraishi A."/>
            <person name="Satake H."/>
            <person name="Nakayama K."/>
        </authorList>
    </citation>
    <scope>NUCLEOTIDE SEQUENCE</scope>
</reference>
<comment type="caution">
    <text evidence="1">The sequence shown here is derived from an EMBL/GenBank/DDBJ whole genome shotgun (WGS) entry which is preliminary data.</text>
</comment>
<accession>A0A699VVT6</accession>